<proteinExistence type="predicted"/>
<reference evidence="2" key="1">
    <citation type="submission" date="2009-07" db="EMBL/GenBank/DDBJ databases">
        <authorList>
            <person name="Weinstock G."/>
            <person name="Sodergren E."/>
            <person name="Clifton S."/>
            <person name="Fulton L."/>
            <person name="Fulton B."/>
            <person name="Courtney L."/>
            <person name="Fronick C."/>
            <person name="Harrison M."/>
            <person name="Strong C."/>
            <person name="Farmer C."/>
            <person name="Delahaunty K."/>
            <person name="Markovic C."/>
            <person name="Hall O."/>
            <person name="Minx P."/>
            <person name="Tomlinson C."/>
            <person name="Mitreva M."/>
            <person name="Nelson J."/>
            <person name="Hou S."/>
            <person name="Wollam A."/>
            <person name="Pepin K.H."/>
            <person name="Johnson M."/>
            <person name="Bhonagiri V."/>
            <person name="Nash W.E."/>
            <person name="Warren W."/>
            <person name="Chinwalla A."/>
            <person name="Mardis E.R."/>
            <person name="Wilson R.K."/>
        </authorList>
    </citation>
    <scope>NUCLEOTIDE SEQUENCE [LARGE SCALE GENOMIC DNA]</scope>
    <source>
        <strain evidence="2">DSM 14469</strain>
    </source>
</reference>
<dbReference type="Pfam" id="PF08011">
    <property type="entry name" value="PDDEXK_9"/>
    <property type="match status" value="1"/>
</dbReference>
<dbReference type="STRING" id="168384.SAMN05660368_01011"/>
<dbReference type="PANTHER" id="PTHR34825:SF1">
    <property type="entry name" value="AAA-ATPASE-LIKE DOMAIN-CONTAINING PROTEIN"/>
    <property type="match status" value="1"/>
</dbReference>
<protein>
    <recommendedName>
        <fullName evidence="1">AAA-ATPase-like domain-containing protein</fullName>
    </recommendedName>
</protein>
<gene>
    <name evidence="2" type="ORF">BRYFOR_07729</name>
</gene>
<dbReference type="Pfam" id="PF09820">
    <property type="entry name" value="AAA-ATPase_like"/>
    <property type="match status" value="1"/>
</dbReference>
<evidence type="ECO:0000313" key="2">
    <source>
        <dbReference type="EMBL" id="EET60169.1"/>
    </source>
</evidence>
<name>C6LGG9_9FIRM</name>
<keyword evidence="3" id="KW-1185">Reference proteome</keyword>
<dbReference type="RefSeq" id="WP_006862514.1">
    <property type="nucleotide sequence ID" value="NZ_ACCL02000012.1"/>
</dbReference>
<organism evidence="2 3">
    <name type="scientific">Marvinbryantia formatexigens DSM 14469</name>
    <dbReference type="NCBI Taxonomy" id="478749"/>
    <lineage>
        <taxon>Bacteria</taxon>
        <taxon>Bacillati</taxon>
        <taxon>Bacillota</taxon>
        <taxon>Clostridia</taxon>
        <taxon>Lachnospirales</taxon>
        <taxon>Lachnospiraceae</taxon>
        <taxon>Marvinbryantia</taxon>
    </lineage>
</organism>
<feature type="domain" description="AAA-ATPase-like" evidence="1">
    <location>
        <begin position="7"/>
        <end position="235"/>
    </location>
</feature>
<evidence type="ECO:0000259" key="1">
    <source>
        <dbReference type="Pfam" id="PF09820"/>
    </source>
</evidence>
<dbReference type="eggNOG" id="COG4637">
    <property type="taxonomic scope" value="Bacteria"/>
</dbReference>
<dbReference type="EMBL" id="ACCL02000012">
    <property type="protein sequence ID" value="EET60169.1"/>
    <property type="molecule type" value="Genomic_DNA"/>
</dbReference>
<dbReference type="Proteomes" id="UP000005561">
    <property type="component" value="Unassembled WGS sequence"/>
</dbReference>
<dbReference type="InterPro" id="IPR012547">
    <property type="entry name" value="PDDEXK_9"/>
</dbReference>
<dbReference type="InterPro" id="IPR018631">
    <property type="entry name" value="AAA-ATPase-like_dom"/>
</dbReference>
<accession>C6LGG9</accession>
<comment type="caution">
    <text evidence="2">The sequence shown here is derived from an EMBL/GenBank/DDBJ whole genome shotgun (WGS) entry which is preliminary data.</text>
</comment>
<dbReference type="PANTHER" id="PTHR34825">
    <property type="entry name" value="CONSERVED PROTEIN, WITH A WEAK D-GALACTARATE DEHYDRATASE/ALTRONATE HYDROLASE DOMAIN"/>
    <property type="match status" value="1"/>
</dbReference>
<dbReference type="OrthoDB" id="9766673at2"/>
<sequence>MQKKKLPVGIDDFGKLRREDFYYIDKTGLIRDLLNNWGEVNLFTRPRRFGKTLNMSMLKSFFEIGTDRTLFDGLAISQEEKLCEAYMGQYPVVFVSLKDVEGLRFEEAKKRLIKIVGTEAERFRFLLDSNCLSENEKEKYRALVALEKGQYNMDDMILTSSIALLSSLLCQHYGQKVILLIDEYDVPLDKAFQHGYYEEMVLLLRGLFGQALKTNGFLQFAVLTGCLRVSKESIFTGLNNFDINSIVDVEHDEQFGFTDSEVQRLLEDYDLEEKYGIVKEWYDGYRFGNADIYCPWDVVKYTKKLLADPCAEPEAFWINTSGNDLVKRFIDKADKTTQNEIERLIAGEAIEKAVRLDLTYNEIDASIDNLWSVLFTTGYLTQKGRAVNGVYRLVIPNREVREVFILQIQEWFKVCVAGDKKPMHAFCQAFLNGEAENIEKRLNIILNRMISVLDTKAPDDKKENFYHGLLLGLLRSEAEWLILSNAESGDGFSDIIIEPEDPDAGIVIEVKYAPDIAGLDKACREALAQIKDKRYDEKLRNDGRTKVLAYGIAFCRKRCKVVCGRSAARENKI</sequence>
<dbReference type="AlphaFoldDB" id="C6LGG9"/>
<evidence type="ECO:0000313" key="3">
    <source>
        <dbReference type="Proteomes" id="UP000005561"/>
    </source>
</evidence>